<protein>
    <submittedName>
        <fullName evidence="4">Universal stress protein</fullName>
    </submittedName>
</protein>
<dbReference type="EMBL" id="JANCPR020000003">
    <property type="protein sequence ID" value="MDJ1131151.1"/>
    <property type="molecule type" value="Genomic_DNA"/>
</dbReference>
<dbReference type="PANTHER" id="PTHR46268:SF6">
    <property type="entry name" value="UNIVERSAL STRESS PROTEIN UP12"/>
    <property type="match status" value="1"/>
</dbReference>
<dbReference type="InterPro" id="IPR006016">
    <property type="entry name" value="UspA"/>
</dbReference>
<feature type="region of interest" description="Disordered" evidence="2">
    <location>
        <begin position="54"/>
        <end position="87"/>
    </location>
</feature>
<evidence type="ECO:0000259" key="3">
    <source>
        <dbReference type="Pfam" id="PF00582"/>
    </source>
</evidence>
<dbReference type="Gene3D" id="3.40.50.620">
    <property type="entry name" value="HUPs"/>
    <property type="match status" value="2"/>
</dbReference>
<accession>A0ABT6ZQ24</accession>
<feature type="domain" description="UspA" evidence="3">
    <location>
        <begin position="177"/>
        <end position="301"/>
    </location>
</feature>
<comment type="similarity">
    <text evidence="1">Belongs to the universal stress protein A family.</text>
</comment>
<proteinExistence type="inferred from homology"/>
<dbReference type="PANTHER" id="PTHR46268">
    <property type="entry name" value="STRESS RESPONSE PROTEIN NHAX"/>
    <property type="match status" value="1"/>
</dbReference>
<dbReference type="InterPro" id="IPR014729">
    <property type="entry name" value="Rossmann-like_a/b/a_fold"/>
</dbReference>
<feature type="domain" description="UspA" evidence="3">
    <location>
        <begin position="19"/>
        <end position="154"/>
    </location>
</feature>
<dbReference type="RefSeq" id="WP_274045192.1">
    <property type="nucleotide sequence ID" value="NZ_JANCPR020000003.1"/>
</dbReference>
<dbReference type="InterPro" id="IPR006015">
    <property type="entry name" value="Universal_stress_UspA"/>
</dbReference>
<comment type="caution">
    <text evidence="4">The sequence shown here is derived from an EMBL/GenBank/DDBJ whole genome shotgun (WGS) entry which is preliminary data.</text>
</comment>
<gene>
    <name evidence="4" type="ORF">NMN56_004095</name>
</gene>
<dbReference type="Proteomes" id="UP001214441">
    <property type="component" value="Unassembled WGS sequence"/>
</dbReference>
<evidence type="ECO:0000256" key="2">
    <source>
        <dbReference type="SAM" id="MobiDB-lite"/>
    </source>
</evidence>
<sequence length="307" mass="32797">MSETNERPAGAPAPPPAPDRVVVGVDGSPHSLRALDRAADEAALRGTTLEVLCGGVPPRRSVVPETDSDRERAREASREVAEAGAKRARERKPELDVVASGVAEAAPDALVRASRTAALTVIGTRGRGGFRGLLVGSVSLRLAAHAAGPLLVVRGEEAEPPDRRRETVVGLKWAGATEPVRFAFEEAARDGSPLRVVHAWTYPTLPSISLKLPPKEPTEESVRAEAFLRETVAPFHRQYPDVPLTTEQHRGSTSEHLIELSGNARVIVLGVRREHRRLGLQVGPVVNTVLQHARCSVALVPVPASTS</sequence>
<name>A0ABT6ZQ24_9ACTN</name>
<reference evidence="4 5" key="1">
    <citation type="submission" date="2023-05" db="EMBL/GenBank/DDBJ databases">
        <title>Streptantibioticus silvisoli sp. nov., acidotolerant actinomycetes 1 from pine litter.</title>
        <authorList>
            <person name="Swiecimska M."/>
            <person name="Golinska P."/>
            <person name="Sangal V."/>
            <person name="Wachnowicz B."/>
            <person name="Goodfellow M."/>
        </authorList>
    </citation>
    <scope>NUCLEOTIDE SEQUENCE [LARGE SCALE GENOMIC DNA]</scope>
    <source>
        <strain evidence="4 5">DSM 42109</strain>
    </source>
</reference>
<evidence type="ECO:0000256" key="1">
    <source>
        <dbReference type="ARBA" id="ARBA00008791"/>
    </source>
</evidence>
<dbReference type="Pfam" id="PF00582">
    <property type="entry name" value="Usp"/>
    <property type="match status" value="2"/>
</dbReference>
<organism evidence="4 5">
    <name type="scientific">Streptomyces iconiensis</name>
    <dbReference type="NCBI Taxonomy" id="1384038"/>
    <lineage>
        <taxon>Bacteria</taxon>
        <taxon>Bacillati</taxon>
        <taxon>Actinomycetota</taxon>
        <taxon>Actinomycetes</taxon>
        <taxon>Kitasatosporales</taxon>
        <taxon>Streptomycetaceae</taxon>
        <taxon>Streptomyces</taxon>
    </lineage>
</organism>
<keyword evidence="5" id="KW-1185">Reference proteome</keyword>
<dbReference type="PRINTS" id="PR01438">
    <property type="entry name" value="UNVRSLSTRESS"/>
</dbReference>
<feature type="region of interest" description="Disordered" evidence="2">
    <location>
        <begin position="1"/>
        <end position="28"/>
    </location>
</feature>
<evidence type="ECO:0000313" key="5">
    <source>
        <dbReference type="Proteomes" id="UP001214441"/>
    </source>
</evidence>
<feature type="compositionally biased region" description="Basic and acidic residues" evidence="2">
    <location>
        <begin position="67"/>
        <end position="87"/>
    </location>
</feature>
<evidence type="ECO:0000313" key="4">
    <source>
        <dbReference type="EMBL" id="MDJ1131151.1"/>
    </source>
</evidence>
<dbReference type="SUPFAM" id="SSF52402">
    <property type="entry name" value="Adenine nucleotide alpha hydrolases-like"/>
    <property type="match status" value="2"/>
</dbReference>